<dbReference type="RefSeq" id="WP_095916537.1">
    <property type="nucleotide sequence ID" value="NZ_CP022388.1"/>
</dbReference>
<gene>
    <name evidence="1" type="ORF">CGC56_01310</name>
</gene>
<evidence type="ECO:0008006" key="3">
    <source>
        <dbReference type="Google" id="ProtNLM"/>
    </source>
</evidence>
<proteinExistence type="predicted"/>
<organism evidence="1 2">
    <name type="scientific">Capnocytophaga canimorsus</name>
    <dbReference type="NCBI Taxonomy" id="28188"/>
    <lineage>
        <taxon>Bacteria</taxon>
        <taxon>Pseudomonadati</taxon>
        <taxon>Bacteroidota</taxon>
        <taxon>Flavobacteriia</taxon>
        <taxon>Flavobacteriales</taxon>
        <taxon>Flavobacteriaceae</taxon>
        <taxon>Capnocytophaga</taxon>
    </lineage>
</organism>
<dbReference type="EMBL" id="CP022388">
    <property type="protein sequence ID" value="ATA90926.1"/>
    <property type="molecule type" value="Genomic_DNA"/>
</dbReference>
<evidence type="ECO:0000313" key="2">
    <source>
        <dbReference type="Proteomes" id="UP000243136"/>
    </source>
</evidence>
<evidence type="ECO:0000313" key="1">
    <source>
        <dbReference type="EMBL" id="ATA90926.1"/>
    </source>
</evidence>
<dbReference type="Proteomes" id="UP000243136">
    <property type="component" value="Chromosome"/>
</dbReference>
<protein>
    <recommendedName>
        <fullName evidence="3">Lipoprotein</fullName>
    </recommendedName>
</protein>
<dbReference type="AlphaFoldDB" id="A0A250G3W0"/>
<name>A0A250G3W0_9FLAO</name>
<sequence length="238" mass="27264">MKHLSLFFVFLFLLLGCKKDEEQPHIKTLSGTIWVSQDLKNDNISGQAIFVFGVDRVSYLINSDDASISRIEVDYSFAYKQETNKVTLYGKASPLDMILHNSDGDVLKIKDNPQAVNRFAGALEFFEPFFDLNNVIFEVLDENTIRFEDGTIFKKQSYVPAPKLTYVDVFFYNQSNNPYSLYLDNKVYNILGDQVKSVKVLKGKSYSWNVEQELGYLLYPTKKSGTFIASQGLKVYFP</sequence>
<reference evidence="2" key="1">
    <citation type="submission" date="2017-06" db="EMBL/GenBank/DDBJ databases">
        <title>Capnocytophaga spp. assemblies.</title>
        <authorList>
            <person name="Gulvik C.A."/>
        </authorList>
    </citation>
    <scope>NUCLEOTIDE SEQUENCE [LARGE SCALE GENOMIC DNA]</scope>
    <source>
        <strain evidence="2">H5594</strain>
    </source>
</reference>
<accession>A0A250G3W0</accession>
<dbReference type="PROSITE" id="PS51257">
    <property type="entry name" value="PROKAR_LIPOPROTEIN"/>
    <property type="match status" value="1"/>
</dbReference>